<dbReference type="RefSeq" id="WP_058378764.1">
    <property type="nucleotide sequence ID" value="NZ_CP013480.3"/>
</dbReference>
<protein>
    <submittedName>
        <fullName evidence="1">Uncharacterized protein</fullName>
    </submittedName>
</protein>
<proteinExistence type="predicted"/>
<evidence type="ECO:0000313" key="2">
    <source>
        <dbReference type="Proteomes" id="UP000060277"/>
    </source>
</evidence>
<sequence length="84" mass="8520">MNPYLLAVAAQQTSNVLGNMVGGAKMSSANPITDGSMNNSGWTVALGGSTASAVPTVTSAAQSTLQNPVVLVALVIMVMAWRAR</sequence>
<keyword evidence="2" id="KW-1185">Reference proteome</keyword>
<dbReference type="Proteomes" id="UP000060277">
    <property type="component" value="Chromosome"/>
</dbReference>
<dbReference type="EMBL" id="CP013480">
    <property type="protein sequence ID" value="ALS61854.1"/>
    <property type="molecule type" value="Genomic_DNA"/>
</dbReference>
<name>A0ABN4JLN3_9BURK</name>
<evidence type="ECO:0000313" key="1">
    <source>
        <dbReference type="EMBL" id="ALS61854.1"/>
    </source>
</evidence>
<organism evidence="1 2">
    <name type="scientific">Pandoraea norimbergensis</name>
    <dbReference type="NCBI Taxonomy" id="93219"/>
    <lineage>
        <taxon>Bacteria</taxon>
        <taxon>Pseudomonadati</taxon>
        <taxon>Pseudomonadota</taxon>
        <taxon>Betaproteobacteria</taxon>
        <taxon>Burkholderiales</taxon>
        <taxon>Burkholderiaceae</taxon>
        <taxon>Pandoraea</taxon>
    </lineage>
</organism>
<gene>
    <name evidence="1" type="ORF">AT302_20805</name>
</gene>
<accession>A0ABN4JLN3</accession>
<reference evidence="2" key="1">
    <citation type="submission" date="2015-12" db="EMBL/GenBank/DDBJ databases">
        <title>Complete genome sequence of Pandoraea norimbergensis DSM 11628.</title>
        <authorList>
            <person name="Ee R."/>
            <person name="Lim Y.-L."/>
            <person name="Yong D."/>
            <person name="Yin W.-F."/>
            <person name="Chan K.-G."/>
        </authorList>
    </citation>
    <scope>NUCLEOTIDE SEQUENCE [LARGE SCALE GENOMIC DNA]</scope>
    <source>
        <strain evidence="2">DSM 11628</strain>
    </source>
</reference>